<feature type="transmembrane region" description="Helical" evidence="2">
    <location>
        <begin position="109"/>
        <end position="131"/>
    </location>
</feature>
<dbReference type="NCBIfam" id="NF033218">
    <property type="entry name" value="anchor_AmaP"/>
    <property type="match status" value="1"/>
</dbReference>
<dbReference type="EMBL" id="CP002801">
    <property type="protein sequence ID" value="AEH08255.1"/>
    <property type="molecule type" value="Genomic_DNA"/>
</dbReference>
<dbReference type="RefSeq" id="WP_013872236.1">
    <property type="nucleotide sequence ID" value="NC_015656.1"/>
</dbReference>
<dbReference type="HOGENOM" id="CLU_090638_0_1_11"/>
<keyword evidence="4" id="KW-1185">Reference proteome</keyword>
<evidence type="ECO:0000313" key="3">
    <source>
        <dbReference type="EMBL" id="AEH08255.1"/>
    </source>
</evidence>
<evidence type="ECO:0000256" key="1">
    <source>
        <dbReference type="SAM" id="MobiDB-lite"/>
    </source>
</evidence>
<sequence length="241" mass="26058">MSGTAISVSDDPWADSPIPRLGALTKPSEVENVANVEEPVRSGPARSRRHPATHRVDRFNRVILTLLGLTLLGAGVVILLAGNGVFGTEATDQPIPTPGNRSFANSHSWFWPVVGVATTVVVLLALIWLSAQFSSSRLSRLHVTDDRFGHVQVDGQDFAAAVENELAGADGVRQVHARLLGSEKQPLLQVVVTVRPDADVHRIRSAIEEVALPYVRGTVARPRLAVELKLVPDAHHDSRVR</sequence>
<feature type="region of interest" description="Disordered" evidence="1">
    <location>
        <begin position="1"/>
        <end position="20"/>
    </location>
</feature>
<evidence type="ECO:0000313" key="4">
    <source>
        <dbReference type="Proteomes" id="UP000001549"/>
    </source>
</evidence>
<dbReference type="AlphaFoldDB" id="F8AVR7"/>
<keyword evidence="2" id="KW-0472">Membrane</keyword>
<feature type="transmembrane region" description="Helical" evidence="2">
    <location>
        <begin position="62"/>
        <end position="82"/>
    </location>
</feature>
<dbReference type="STRING" id="656024.FsymDg_0736"/>
<evidence type="ECO:0008006" key="5">
    <source>
        <dbReference type="Google" id="ProtNLM"/>
    </source>
</evidence>
<gene>
    <name evidence="3" type="ordered locus">FsymDg_0736</name>
</gene>
<organism evidence="3 4">
    <name type="scientific">Candidatus Protofrankia datiscae</name>
    <dbReference type="NCBI Taxonomy" id="2716812"/>
    <lineage>
        <taxon>Bacteria</taxon>
        <taxon>Bacillati</taxon>
        <taxon>Actinomycetota</taxon>
        <taxon>Actinomycetes</taxon>
        <taxon>Frankiales</taxon>
        <taxon>Frankiaceae</taxon>
        <taxon>Protofrankia</taxon>
    </lineage>
</organism>
<keyword evidence="2" id="KW-1133">Transmembrane helix</keyword>
<protein>
    <recommendedName>
        <fullName evidence="5">Alkaline shock response membrane anchor protein AmaP</fullName>
    </recommendedName>
</protein>
<reference evidence="3 4" key="1">
    <citation type="submission" date="2011-05" db="EMBL/GenBank/DDBJ databases">
        <title>Complete sequence of chromosome of Frankia symbiont of Datisca glomerata.</title>
        <authorList>
            <consortium name="US DOE Joint Genome Institute"/>
            <person name="Lucas S."/>
            <person name="Han J."/>
            <person name="Lapidus A."/>
            <person name="Cheng J.-F."/>
            <person name="Goodwin L."/>
            <person name="Pitluck S."/>
            <person name="Peters L."/>
            <person name="Mikhailova N."/>
            <person name="Chertkov O."/>
            <person name="Teshima H."/>
            <person name="Han C."/>
            <person name="Tapia R."/>
            <person name="Land M."/>
            <person name="Hauser L."/>
            <person name="Kyrpides N."/>
            <person name="Ivanova N."/>
            <person name="Pagani I."/>
            <person name="Berry A."/>
            <person name="Pawlowski K."/>
            <person name="Persson T."/>
            <person name="Vanden Heuvel B."/>
            <person name="Benson D."/>
            <person name="Woyke T."/>
        </authorList>
    </citation>
    <scope>NUCLEOTIDE SEQUENCE [LARGE SCALE GENOMIC DNA]</scope>
    <source>
        <strain evidence="4">4085684</strain>
    </source>
</reference>
<dbReference type="KEGG" id="fsy:FsymDg_0736"/>
<proteinExistence type="predicted"/>
<evidence type="ECO:0000256" key="2">
    <source>
        <dbReference type="SAM" id="Phobius"/>
    </source>
</evidence>
<name>F8AVR7_9ACTN</name>
<accession>F8AVR7</accession>
<dbReference type="Proteomes" id="UP000001549">
    <property type="component" value="Chromosome"/>
</dbReference>
<dbReference type="eggNOG" id="ENOG503349P">
    <property type="taxonomic scope" value="Bacteria"/>
</dbReference>
<keyword evidence="2" id="KW-0812">Transmembrane</keyword>